<dbReference type="STRING" id="98765.A0A2R6NXX8"/>
<name>A0A2R6NXX8_9APHY</name>
<keyword evidence="3" id="KW-1185">Reference proteome</keyword>
<dbReference type="Proteomes" id="UP000186601">
    <property type="component" value="Unassembled WGS sequence"/>
</dbReference>
<dbReference type="PANTHER" id="PTHR48045">
    <property type="entry name" value="UDP-GLYCOSYLTRANSFERASE 72B1"/>
    <property type="match status" value="1"/>
</dbReference>
<keyword evidence="1" id="KW-0808">Transferase</keyword>
<evidence type="ECO:0000313" key="2">
    <source>
        <dbReference type="EMBL" id="PSR79623.1"/>
    </source>
</evidence>
<dbReference type="GO" id="GO:0008194">
    <property type="term" value="F:UDP-glycosyltransferase activity"/>
    <property type="evidence" value="ECO:0007669"/>
    <property type="project" value="InterPro"/>
</dbReference>
<dbReference type="InterPro" id="IPR002213">
    <property type="entry name" value="UDP_glucos_trans"/>
</dbReference>
<protein>
    <submittedName>
        <fullName evidence="2">Uncharacterized protein</fullName>
    </submittedName>
</protein>
<evidence type="ECO:0000256" key="1">
    <source>
        <dbReference type="ARBA" id="ARBA00022679"/>
    </source>
</evidence>
<dbReference type="EMBL" id="MLYV02000690">
    <property type="protein sequence ID" value="PSR79623.1"/>
    <property type="molecule type" value="Genomic_DNA"/>
</dbReference>
<dbReference type="Pfam" id="PF00201">
    <property type="entry name" value="UDPGT"/>
    <property type="match status" value="1"/>
</dbReference>
<evidence type="ECO:0000313" key="3">
    <source>
        <dbReference type="Proteomes" id="UP000186601"/>
    </source>
</evidence>
<organism evidence="2 3">
    <name type="scientific">Hermanssonia centrifuga</name>
    <dbReference type="NCBI Taxonomy" id="98765"/>
    <lineage>
        <taxon>Eukaryota</taxon>
        <taxon>Fungi</taxon>
        <taxon>Dikarya</taxon>
        <taxon>Basidiomycota</taxon>
        <taxon>Agaricomycotina</taxon>
        <taxon>Agaricomycetes</taxon>
        <taxon>Polyporales</taxon>
        <taxon>Meruliaceae</taxon>
        <taxon>Hermanssonia</taxon>
    </lineage>
</organism>
<gene>
    <name evidence="2" type="ORF">PHLCEN_2v6924</name>
</gene>
<proteinExistence type="predicted"/>
<dbReference type="AlphaFoldDB" id="A0A2R6NXX8"/>
<dbReference type="OrthoDB" id="5835829at2759"/>
<dbReference type="PANTHER" id="PTHR48045:SF37">
    <property type="entry name" value="UDP-GLYCOSYLTRANSFERASE 92A1-LIKE"/>
    <property type="match status" value="1"/>
</dbReference>
<comment type="caution">
    <text evidence="2">The sequence shown here is derived from an EMBL/GenBank/DDBJ whole genome shotgun (WGS) entry which is preliminary data.</text>
</comment>
<dbReference type="SUPFAM" id="SSF53756">
    <property type="entry name" value="UDP-Glycosyltransferase/glycogen phosphorylase"/>
    <property type="match status" value="1"/>
</dbReference>
<dbReference type="CDD" id="cd03784">
    <property type="entry name" value="GT1_Gtf-like"/>
    <property type="match status" value="1"/>
</dbReference>
<dbReference type="Gene3D" id="3.40.50.2000">
    <property type="entry name" value="Glycogen Phosphorylase B"/>
    <property type="match status" value="1"/>
</dbReference>
<reference evidence="2 3" key="1">
    <citation type="submission" date="2018-02" db="EMBL/GenBank/DDBJ databases">
        <title>Genome sequence of the basidiomycete white-rot fungus Phlebia centrifuga.</title>
        <authorList>
            <person name="Granchi Z."/>
            <person name="Peng M."/>
            <person name="de Vries R.P."/>
            <person name="Hilden K."/>
            <person name="Makela M.R."/>
            <person name="Grigoriev I."/>
            <person name="Riley R."/>
        </authorList>
    </citation>
    <scope>NUCLEOTIDE SEQUENCE [LARGE SCALE GENOMIC DNA]</scope>
    <source>
        <strain evidence="2 3">FBCC195</strain>
    </source>
</reference>
<accession>A0A2R6NXX8</accession>
<sequence length="384" mass="42461">MFPRQIFAELMLHNVRKLSKKPVKVYCWVSCSAAAIYTLFGPAGPSKGNSVRLGLEEEAARTGKPLPEVAEEVRYIAYYPSSSYLSPVTQFFTTVKATPDYFESAESLDALRKWFAETSREVYTVGPMLPPSGKNAVINEKKQSANSGEIDEFLERTLKAYGEQSLVYASLLTLTQSSASLIVFMKVSFGSVFWSVEPEVIWTLLDVLIEKSIPFIMSHGSPVAQVPDSVKEKVKASGLGLLSPWSPQQAILAHSVTGWFVTHCGFNSIMESLSFGVPMICWPYQADQPQNSIHLTENLGVAYELMEVRNTEGLKPIYRTGKVHTGTIEAARKEAHRVLDNAFGEDGAKKRAKAVELQAAFENVWDKGGSSRLALDEFLGILQM</sequence>